<dbReference type="OrthoDB" id="2676521at2"/>
<dbReference type="RefSeq" id="WP_093849104.1">
    <property type="nucleotide sequence ID" value="NZ_FOSG01000005.1"/>
</dbReference>
<keyword evidence="4" id="KW-1185">Reference proteome</keyword>
<dbReference type="Gene3D" id="3.90.550.10">
    <property type="entry name" value="Spore Coat Polysaccharide Biosynthesis Protein SpsA, Chain A"/>
    <property type="match status" value="1"/>
</dbReference>
<dbReference type="AlphaFoldDB" id="A0A1I3YVD7"/>
<dbReference type="EMBL" id="FOSG01000005">
    <property type="protein sequence ID" value="SFK35842.1"/>
    <property type="molecule type" value="Genomic_DNA"/>
</dbReference>
<accession>A0A1I3YVD7</accession>
<name>A0A1I3YVD7_9ACTN</name>
<keyword evidence="3" id="KW-0808">Transferase</keyword>
<dbReference type="InterPro" id="IPR001173">
    <property type="entry name" value="Glyco_trans_2-like"/>
</dbReference>
<evidence type="ECO:0000313" key="4">
    <source>
        <dbReference type="Proteomes" id="UP000198928"/>
    </source>
</evidence>
<sequence length="694" mass="75656">MSVPDVTVIIGAYNAMPYLTRCVTSAVEQTIGHHRMEIIAVDDGSTDGSGEELDRLAAEHGTVLEVVHQENSGGPAGPRNVGLDHAGGRYVFFLDADDYLGPEALERMVAAADANSSDVVLGRMVGVGGRRAPTAMFKRGEGRTDVFSSRVYWTLNPMKLFRRDLVERLGLRFRPELKVGQDQPFTATAYLNAAAVSVVADYDCVYWVAREDGGNNTAVVRGTEMRLRFLSAMLELVGEHVAPGPDRDHLLHRHFSADLRETLNHLAREAHREDQQKAFARLRELLATWYGDGVARRLSAIARLRCHLIEHGMLDELLELLRYERARGAVSYGLKAASGEAAEPLTTLVEGDRVYARYPYFRDPVAAVPDHVYDITDDVRARHRVDSVTVKDGVLRITGHAHLRKLSCRELETELVLRSRSGEAEYRTAVTAVPAPELAELGEADDFGYPLSGFEAEVDLAGAADGEPLGNGIWDVALRLRAQGMTRTTRIGGTRAPSVRKKPLTRVIRTGPAKASALTVYFSRGRGHLALDVGENKHRVLRHLSLTDLAWSPASAAELRVGVRCTVAGLPADALSVCLTGSDGTTHRFPAVRDHGSGRHAFLARVDLAAAHRAGLTAAGAWSVDVRLDVADLSWRLPLTPPGGLGPARWRRRAMTWCAEPAPGEALVLNIRKEGLLRRVGADDAGRMSPVNQG</sequence>
<dbReference type="CDD" id="cd00761">
    <property type="entry name" value="Glyco_tranf_GTA_type"/>
    <property type="match status" value="1"/>
</dbReference>
<dbReference type="Pfam" id="PF00535">
    <property type="entry name" value="Glycos_transf_2"/>
    <property type="match status" value="1"/>
</dbReference>
<reference evidence="4" key="1">
    <citation type="submission" date="2016-10" db="EMBL/GenBank/DDBJ databases">
        <authorList>
            <person name="Varghese N."/>
            <person name="Submissions S."/>
        </authorList>
    </citation>
    <scope>NUCLEOTIDE SEQUENCE [LARGE SCALE GENOMIC DNA]</scope>
    <source>
        <strain evidence="4">PL19</strain>
    </source>
</reference>
<dbReference type="PANTHER" id="PTHR22916">
    <property type="entry name" value="GLYCOSYLTRANSFERASE"/>
    <property type="match status" value="1"/>
</dbReference>
<dbReference type="Pfam" id="PF22181">
    <property type="entry name" value="TarS_linker"/>
    <property type="match status" value="1"/>
</dbReference>
<dbReference type="InterPro" id="IPR054028">
    <property type="entry name" value="TarS/TarP_linker"/>
</dbReference>
<dbReference type="SUPFAM" id="SSF53448">
    <property type="entry name" value="Nucleotide-diphospho-sugar transferases"/>
    <property type="match status" value="1"/>
</dbReference>
<feature type="domain" description="TarS/TarP linker" evidence="2">
    <location>
        <begin position="230"/>
        <end position="320"/>
    </location>
</feature>
<dbReference type="PANTHER" id="PTHR22916:SF3">
    <property type="entry name" value="UDP-GLCNAC:BETAGAL BETA-1,3-N-ACETYLGLUCOSAMINYLTRANSFERASE-LIKE PROTEIN 1"/>
    <property type="match status" value="1"/>
</dbReference>
<evidence type="ECO:0000259" key="2">
    <source>
        <dbReference type="Pfam" id="PF22181"/>
    </source>
</evidence>
<evidence type="ECO:0000313" key="3">
    <source>
        <dbReference type="EMBL" id="SFK35842.1"/>
    </source>
</evidence>
<feature type="domain" description="Glycosyltransferase 2-like" evidence="1">
    <location>
        <begin position="7"/>
        <end position="142"/>
    </location>
</feature>
<dbReference type="InterPro" id="IPR029044">
    <property type="entry name" value="Nucleotide-diphossugar_trans"/>
</dbReference>
<proteinExistence type="predicted"/>
<evidence type="ECO:0000259" key="1">
    <source>
        <dbReference type="Pfam" id="PF00535"/>
    </source>
</evidence>
<organism evidence="3 4">
    <name type="scientific">Streptomyces pini</name>
    <dbReference type="NCBI Taxonomy" id="1520580"/>
    <lineage>
        <taxon>Bacteria</taxon>
        <taxon>Bacillati</taxon>
        <taxon>Actinomycetota</taxon>
        <taxon>Actinomycetes</taxon>
        <taxon>Kitasatosporales</taxon>
        <taxon>Streptomycetaceae</taxon>
        <taxon>Streptomyces</taxon>
    </lineage>
</organism>
<dbReference type="Proteomes" id="UP000198928">
    <property type="component" value="Unassembled WGS sequence"/>
</dbReference>
<protein>
    <submittedName>
        <fullName evidence="3">CDP-glycerol glycerophosphotransferase</fullName>
    </submittedName>
</protein>
<gene>
    <name evidence="3" type="ORF">SAMN05192584_105218</name>
</gene>
<dbReference type="GO" id="GO:0016758">
    <property type="term" value="F:hexosyltransferase activity"/>
    <property type="evidence" value="ECO:0007669"/>
    <property type="project" value="UniProtKB-ARBA"/>
</dbReference>